<feature type="transmembrane region" description="Helical" evidence="7">
    <location>
        <begin position="142"/>
        <end position="164"/>
    </location>
</feature>
<evidence type="ECO:0000256" key="7">
    <source>
        <dbReference type="SAM" id="Phobius"/>
    </source>
</evidence>
<evidence type="ECO:0000256" key="2">
    <source>
        <dbReference type="ARBA" id="ARBA00022448"/>
    </source>
</evidence>
<feature type="transmembrane region" description="Helical" evidence="7">
    <location>
        <begin position="425"/>
        <end position="446"/>
    </location>
</feature>
<dbReference type="EMBL" id="JAGGMS010000001">
    <property type="protein sequence ID" value="MBP2184076.1"/>
    <property type="molecule type" value="Genomic_DNA"/>
</dbReference>
<feature type="transmembrane region" description="Helical" evidence="7">
    <location>
        <begin position="112"/>
        <end position="130"/>
    </location>
</feature>
<evidence type="ECO:0000256" key="1">
    <source>
        <dbReference type="ARBA" id="ARBA00004651"/>
    </source>
</evidence>
<name>A0ABS4PZS5_9PSEU</name>
<feature type="transmembrane region" description="Helical" evidence="7">
    <location>
        <begin position="50"/>
        <end position="67"/>
    </location>
</feature>
<dbReference type="Gene3D" id="1.20.1250.20">
    <property type="entry name" value="MFS general substrate transporter like domains"/>
    <property type="match status" value="1"/>
</dbReference>
<evidence type="ECO:0000259" key="8">
    <source>
        <dbReference type="PROSITE" id="PS50850"/>
    </source>
</evidence>
<evidence type="ECO:0000256" key="4">
    <source>
        <dbReference type="ARBA" id="ARBA00022692"/>
    </source>
</evidence>
<evidence type="ECO:0000313" key="9">
    <source>
        <dbReference type="EMBL" id="MBP2184076.1"/>
    </source>
</evidence>
<keyword evidence="6 7" id="KW-0472">Membrane</keyword>
<protein>
    <submittedName>
        <fullName evidence="9">EmrB/QacA subfamily drug resistance transporter</fullName>
    </submittedName>
</protein>
<dbReference type="PANTHER" id="PTHR42718">
    <property type="entry name" value="MAJOR FACILITATOR SUPERFAMILY MULTIDRUG TRANSPORTER MFSC"/>
    <property type="match status" value="1"/>
</dbReference>
<dbReference type="Proteomes" id="UP000741013">
    <property type="component" value="Unassembled WGS sequence"/>
</dbReference>
<feature type="transmembrane region" description="Helical" evidence="7">
    <location>
        <begin position="322"/>
        <end position="341"/>
    </location>
</feature>
<dbReference type="Pfam" id="PF07690">
    <property type="entry name" value="MFS_1"/>
    <property type="match status" value="1"/>
</dbReference>
<evidence type="ECO:0000256" key="5">
    <source>
        <dbReference type="ARBA" id="ARBA00022989"/>
    </source>
</evidence>
<proteinExistence type="predicted"/>
<dbReference type="CDD" id="cd17321">
    <property type="entry name" value="MFS_MMR_MDR_like"/>
    <property type="match status" value="1"/>
</dbReference>
<keyword evidence="4 7" id="KW-0812">Transmembrane</keyword>
<dbReference type="PANTHER" id="PTHR42718:SF46">
    <property type="entry name" value="BLR6921 PROTEIN"/>
    <property type="match status" value="1"/>
</dbReference>
<feature type="transmembrane region" description="Helical" evidence="7">
    <location>
        <begin position="260"/>
        <end position="281"/>
    </location>
</feature>
<feature type="transmembrane region" description="Helical" evidence="7">
    <location>
        <begin position="293"/>
        <end position="310"/>
    </location>
</feature>
<evidence type="ECO:0000256" key="6">
    <source>
        <dbReference type="ARBA" id="ARBA00023136"/>
    </source>
</evidence>
<feature type="domain" description="Major facilitator superfamily (MFS) profile" evidence="8">
    <location>
        <begin position="13"/>
        <end position="448"/>
    </location>
</feature>
<keyword evidence="5 7" id="KW-1133">Transmembrane helix</keyword>
<feature type="transmembrane region" description="Helical" evidence="7">
    <location>
        <begin position="12"/>
        <end position="38"/>
    </location>
</feature>
<dbReference type="PRINTS" id="PR01036">
    <property type="entry name" value="TCRTETB"/>
</dbReference>
<reference evidence="9 10" key="1">
    <citation type="submission" date="2021-03" db="EMBL/GenBank/DDBJ databases">
        <title>Sequencing the genomes of 1000 actinobacteria strains.</title>
        <authorList>
            <person name="Klenk H.-P."/>
        </authorList>
    </citation>
    <scope>NUCLEOTIDE SEQUENCE [LARGE SCALE GENOMIC DNA]</scope>
    <source>
        <strain evidence="9 10">DSM 45510</strain>
    </source>
</reference>
<evidence type="ECO:0000256" key="3">
    <source>
        <dbReference type="ARBA" id="ARBA00022475"/>
    </source>
</evidence>
<keyword evidence="3" id="KW-1003">Cell membrane</keyword>
<sequence length="448" mass="45059">MTTTPARTTRWPGFALLCTAQLMVLLDTTIVNIALPAAQHDLGLSDTDRHWIVTAYLLAFGALLLPAGRISDAIGRRRALLIGVLGFGLASAAGGAALNGGLLIGARAAQGAFAALLAPTAMALLTALFTDPVERGRAFGRFSAVVGAGGAAGLLAGGLLTAALDWRWCLYVNVPIAAVAAALIPALLPETPSHRLRLDPLSTALGVTGAAALVYATTGRLLWLAPAAVLLGAFALRQVKSANPLLPPRLLTDRRRLGSLTAITTTMAAMFGTMLVLTYQLQEVLGFDPLRTGLAILPGTAVTVLTASQISGRLMAKLSPRLLIVPGMLVTAAGLALLTQLTPDSTYAGAILPAQLVFGLGTGLVMSPSMSAALTGAAPADTGTVSALLSTAQQLGGSIGIAVLNGIATVAAGGATLAAQVHGHAIAAAVAAGLMLAGALLSGLLLGR</sequence>
<comment type="subcellular location">
    <subcellularLocation>
        <location evidence="1">Cell membrane</location>
        <topology evidence="1">Multi-pass membrane protein</topology>
    </subcellularLocation>
</comment>
<dbReference type="InterPro" id="IPR020846">
    <property type="entry name" value="MFS_dom"/>
</dbReference>
<keyword evidence="10" id="KW-1185">Reference proteome</keyword>
<dbReference type="InterPro" id="IPR005829">
    <property type="entry name" value="Sugar_transporter_CS"/>
</dbReference>
<dbReference type="SUPFAM" id="SSF103473">
    <property type="entry name" value="MFS general substrate transporter"/>
    <property type="match status" value="1"/>
</dbReference>
<dbReference type="RefSeq" id="WP_209667142.1">
    <property type="nucleotide sequence ID" value="NZ_JAGGMS010000001.1"/>
</dbReference>
<dbReference type="InterPro" id="IPR036259">
    <property type="entry name" value="MFS_trans_sf"/>
</dbReference>
<dbReference type="PROSITE" id="PS50850">
    <property type="entry name" value="MFS"/>
    <property type="match status" value="1"/>
</dbReference>
<comment type="caution">
    <text evidence="9">The sequence shown here is derived from an EMBL/GenBank/DDBJ whole genome shotgun (WGS) entry which is preliminary data.</text>
</comment>
<dbReference type="PROSITE" id="PS00216">
    <property type="entry name" value="SUGAR_TRANSPORT_1"/>
    <property type="match status" value="1"/>
</dbReference>
<keyword evidence="2" id="KW-0813">Transport</keyword>
<organism evidence="9 10">
    <name type="scientific">Amycolatopsis magusensis</name>
    <dbReference type="NCBI Taxonomy" id="882444"/>
    <lineage>
        <taxon>Bacteria</taxon>
        <taxon>Bacillati</taxon>
        <taxon>Actinomycetota</taxon>
        <taxon>Actinomycetes</taxon>
        <taxon>Pseudonocardiales</taxon>
        <taxon>Pseudonocardiaceae</taxon>
        <taxon>Amycolatopsis</taxon>
    </lineage>
</organism>
<accession>A0ABS4PZS5</accession>
<feature type="transmembrane region" description="Helical" evidence="7">
    <location>
        <begin position="79"/>
        <end position="106"/>
    </location>
</feature>
<evidence type="ECO:0000313" key="10">
    <source>
        <dbReference type="Proteomes" id="UP000741013"/>
    </source>
</evidence>
<dbReference type="InterPro" id="IPR011701">
    <property type="entry name" value="MFS"/>
</dbReference>
<gene>
    <name evidence="9" type="ORF">JOM49_005602</name>
</gene>
<feature type="transmembrane region" description="Helical" evidence="7">
    <location>
        <begin position="222"/>
        <end position="239"/>
    </location>
</feature>
<feature type="transmembrane region" description="Helical" evidence="7">
    <location>
        <begin position="399"/>
        <end position="419"/>
    </location>
</feature>